<evidence type="ECO:0000259" key="9">
    <source>
        <dbReference type="PROSITE" id="PS50941"/>
    </source>
</evidence>
<evidence type="ECO:0000256" key="6">
    <source>
        <dbReference type="PROSITE-ProRule" id="PRU00261"/>
    </source>
</evidence>
<comment type="caution">
    <text evidence="6">Lacks conserved residue(s) required for the propagation of feature annotation.</text>
</comment>
<dbReference type="Proteomes" id="UP000192596">
    <property type="component" value="Unassembled WGS sequence"/>
</dbReference>
<sequence>MPLSSAVTISNGQAPFATGSSIITNHDYTQVTLVSAYTTGLTSAVPDFSTQGWPSEVVTSISALSNAVSSNEPIAAPPLDVAADCDIPTTNSRTFLSTPPPMKNVTAKCFAGFLIAGLSYIVISGIEASLTANSSPAEAAENLEWIAGGKLWIDRQMCHWFGACGLFHMMSRSGWTWTRADDEMPKPLPDWGDYWTSGNDDSGSWSKKQREAREIPQYVWDHAPYVHLFSGEQFWPCDLAEHLVHTSPRLNYTIIEEMENDRNLTNLHELNDFEGGRSGRFMYLQSDDNVEERPKWLGGSFNKPDVPNAWDIGEEFRVPDLSDLKGFDLQGAKQQALKEHGIETEEVTIPAMDRMPSQDGRCGGSSGYTCAGSSFGQCCSIYGWCGESDDFCGDACDALAGNCPDPLHPPRPIHRELRRKRRGNESYRPSSSGRSAAPAILVVVPKEDGIVDAFWFFFYSYNLGNVVFNVRFGNHVGDWEHTAVRFKDGKPHQIFLSEHNFGEAYSWGAVEKYIPASDGSGTMIGTWSNSTASRAAKRPVVYSATGTHAMYGTPGLQPYVLPWGILHDQTDRGPLWDPALNARSFVYNATTHAVLPSTLNPAAPVGWFNYAGHWGDKYYPLSDPRQYRFAGQYHYVNGPTGPKFKNLGRGEVCQGRGPCKIRDWLGGHRGAERLPEEEGEGVEEGGLPASNILGTLGAIFWSIQLLPQIWLNYRRHNATGLQPTMMMFWAWAGVPLGVYNIVSSFSIALQIQPQILATLSLVTWTQCYYYHPTSPWSVIKALCIGLPIAAGMGGIEVGLIFALRRGVERGVHWPVTLMAVLAALFLALGVGRHYVDIWTHRTVRGISFWFVGLDAMGDLTSMISVLFLPKLDVLGLVIYGTELVLWLGVFAAGGYYLLVPWVRQKMHTRPSQESEMIATGTSTGIAMHHVGSSSSVFRTPSMIEQEMRARIVLSPAV</sequence>
<protein>
    <recommendedName>
        <fullName evidence="9">Chitin-binding type-1 domain-containing protein</fullName>
    </recommendedName>
</protein>
<keyword evidence="11" id="KW-1185">Reference proteome</keyword>
<feature type="transmembrane region" description="Helical" evidence="8">
    <location>
        <begin position="725"/>
        <end position="745"/>
    </location>
</feature>
<organism evidence="10 11">
    <name type="scientific">Cryoendolithus antarcticus</name>
    <dbReference type="NCBI Taxonomy" id="1507870"/>
    <lineage>
        <taxon>Eukaryota</taxon>
        <taxon>Fungi</taxon>
        <taxon>Dikarya</taxon>
        <taxon>Ascomycota</taxon>
        <taxon>Pezizomycotina</taxon>
        <taxon>Dothideomycetes</taxon>
        <taxon>Dothideomycetidae</taxon>
        <taxon>Cladosporiales</taxon>
        <taxon>Cladosporiaceae</taxon>
        <taxon>Cryoendolithus</taxon>
    </lineage>
</organism>
<dbReference type="OrthoDB" id="188042at2759"/>
<comment type="caution">
    <text evidence="10">The sequence shown here is derived from an EMBL/GenBank/DDBJ whole genome shotgun (WGS) entry which is preliminary data.</text>
</comment>
<dbReference type="AlphaFoldDB" id="A0A1V8TJT0"/>
<dbReference type="FunCoup" id="A0A1V8TJT0">
    <property type="interactions" value="27"/>
</dbReference>
<accession>A0A1V8TJT0</accession>
<evidence type="ECO:0000256" key="3">
    <source>
        <dbReference type="ARBA" id="ARBA00022692"/>
    </source>
</evidence>
<dbReference type="InterPro" id="IPR001002">
    <property type="entry name" value="Chitin-bd_1"/>
</dbReference>
<dbReference type="GO" id="GO:0008061">
    <property type="term" value="F:chitin binding"/>
    <property type="evidence" value="ECO:0007669"/>
    <property type="project" value="UniProtKB-UniRule"/>
</dbReference>
<feature type="transmembrane region" description="Helical" evidence="8">
    <location>
        <begin position="874"/>
        <end position="899"/>
    </location>
</feature>
<feature type="transmembrane region" description="Helical" evidence="8">
    <location>
        <begin position="782"/>
        <end position="803"/>
    </location>
</feature>
<dbReference type="PANTHER" id="PTHR48172">
    <property type="match status" value="1"/>
</dbReference>
<dbReference type="EMBL" id="NAJO01000006">
    <property type="protein sequence ID" value="OQO11498.1"/>
    <property type="molecule type" value="Genomic_DNA"/>
</dbReference>
<gene>
    <name evidence="10" type="ORF">B0A48_03225</name>
</gene>
<keyword evidence="2 6" id="KW-0147">Chitin-binding</keyword>
<dbReference type="PROSITE" id="PS50941">
    <property type="entry name" value="CHIT_BIND_I_2"/>
    <property type="match status" value="1"/>
</dbReference>
<keyword evidence="3 8" id="KW-0812">Transmembrane</keyword>
<feature type="disulfide bond" evidence="6">
    <location>
        <begin position="378"/>
        <end position="392"/>
    </location>
</feature>
<dbReference type="Gene3D" id="3.30.60.10">
    <property type="entry name" value="Endochitinase-like"/>
    <property type="match status" value="1"/>
</dbReference>
<name>A0A1V8TJT0_9PEZI</name>
<reference evidence="11" key="1">
    <citation type="submission" date="2017-03" db="EMBL/GenBank/DDBJ databases">
        <title>Genomes of endolithic fungi from Antarctica.</title>
        <authorList>
            <person name="Coleine C."/>
            <person name="Masonjones S."/>
            <person name="Stajich J.E."/>
        </authorList>
    </citation>
    <scope>NUCLEOTIDE SEQUENCE [LARGE SCALE GENOMIC DNA]</scope>
    <source>
        <strain evidence="11">CCFEE 5527</strain>
    </source>
</reference>
<dbReference type="SMART" id="SM00270">
    <property type="entry name" value="ChtBD1"/>
    <property type="match status" value="1"/>
</dbReference>
<evidence type="ECO:0000256" key="2">
    <source>
        <dbReference type="ARBA" id="ARBA00022669"/>
    </source>
</evidence>
<evidence type="ECO:0000256" key="4">
    <source>
        <dbReference type="ARBA" id="ARBA00022989"/>
    </source>
</evidence>
<comment type="subcellular location">
    <subcellularLocation>
        <location evidence="1">Membrane</location>
        <topology evidence="1">Multi-pass membrane protein</topology>
    </subcellularLocation>
</comment>
<feature type="transmembrane region" description="Helical" evidence="8">
    <location>
        <begin position="815"/>
        <end position="835"/>
    </location>
</feature>
<evidence type="ECO:0000313" key="11">
    <source>
        <dbReference type="Proteomes" id="UP000192596"/>
    </source>
</evidence>
<dbReference type="Pfam" id="PF04193">
    <property type="entry name" value="PQ-loop"/>
    <property type="match status" value="1"/>
</dbReference>
<dbReference type="InterPro" id="IPR006603">
    <property type="entry name" value="PQ-loop_rpt"/>
</dbReference>
<dbReference type="PANTHER" id="PTHR48172:SF2">
    <property type="entry name" value="VACUOLAR PROTEIN SORTING PROTEIN 62"/>
    <property type="match status" value="1"/>
</dbReference>
<dbReference type="InterPro" id="IPR036861">
    <property type="entry name" value="Endochitinase-like_sf"/>
</dbReference>
<dbReference type="GO" id="GO:0016020">
    <property type="term" value="C:membrane"/>
    <property type="evidence" value="ECO:0007669"/>
    <property type="project" value="UniProtKB-SubCell"/>
</dbReference>
<dbReference type="Gene3D" id="1.20.1280.290">
    <property type="match status" value="1"/>
</dbReference>
<keyword evidence="5 8" id="KW-0472">Membrane</keyword>
<evidence type="ECO:0000256" key="8">
    <source>
        <dbReference type="SAM" id="Phobius"/>
    </source>
</evidence>
<dbReference type="CDD" id="cd11618">
    <property type="entry name" value="ChtBD1_1"/>
    <property type="match status" value="1"/>
</dbReference>
<proteinExistence type="predicted"/>
<evidence type="ECO:0000313" key="10">
    <source>
        <dbReference type="EMBL" id="OQO11498.1"/>
    </source>
</evidence>
<dbReference type="InParanoid" id="A0A1V8TJT0"/>
<evidence type="ECO:0000256" key="1">
    <source>
        <dbReference type="ARBA" id="ARBA00004141"/>
    </source>
</evidence>
<dbReference type="STRING" id="1507870.A0A1V8TJT0"/>
<evidence type="ECO:0000256" key="7">
    <source>
        <dbReference type="SAM" id="MobiDB-lite"/>
    </source>
</evidence>
<dbReference type="SMART" id="SM00679">
    <property type="entry name" value="CTNS"/>
    <property type="match status" value="1"/>
</dbReference>
<keyword evidence="4 8" id="KW-1133">Transmembrane helix</keyword>
<feature type="region of interest" description="Disordered" evidence="7">
    <location>
        <begin position="410"/>
        <end position="433"/>
    </location>
</feature>
<keyword evidence="6" id="KW-1015">Disulfide bond</keyword>
<feature type="transmembrane region" description="Helical" evidence="8">
    <location>
        <begin position="847"/>
        <end position="868"/>
    </location>
</feature>
<evidence type="ECO:0000256" key="5">
    <source>
        <dbReference type="ARBA" id="ARBA00023136"/>
    </source>
</evidence>
<dbReference type="SUPFAM" id="SSF57016">
    <property type="entry name" value="Plant lectins/antimicrobial peptides"/>
    <property type="match status" value="1"/>
</dbReference>
<feature type="domain" description="Chitin-binding type-1" evidence="9">
    <location>
        <begin position="359"/>
        <end position="405"/>
    </location>
</feature>